<keyword evidence="1" id="KW-0812">Transmembrane</keyword>
<protein>
    <submittedName>
        <fullName evidence="2">Membrane protein</fullName>
    </submittedName>
</protein>
<name>A0A9W6ISP2_9HYPH</name>
<organism evidence="2 5">
    <name type="scientific">Methylopila capsulata</name>
    <dbReference type="NCBI Taxonomy" id="61654"/>
    <lineage>
        <taxon>Bacteria</taxon>
        <taxon>Pseudomonadati</taxon>
        <taxon>Pseudomonadota</taxon>
        <taxon>Alphaproteobacteria</taxon>
        <taxon>Hyphomicrobiales</taxon>
        <taxon>Methylopilaceae</taxon>
        <taxon>Methylopila</taxon>
    </lineage>
</organism>
<dbReference type="EMBL" id="BSFF01000002">
    <property type="protein sequence ID" value="GLK55478.1"/>
    <property type="molecule type" value="Genomic_DNA"/>
</dbReference>
<dbReference type="Pfam" id="PF14248">
    <property type="entry name" value="DUF4345"/>
    <property type="match status" value="1"/>
</dbReference>
<keyword evidence="4" id="KW-1185">Reference proteome</keyword>
<dbReference type="InterPro" id="IPR025597">
    <property type="entry name" value="DUF4345"/>
</dbReference>
<evidence type="ECO:0000313" key="3">
    <source>
        <dbReference type="EMBL" id="MBM7850186.1"/>
    </source>
</evidence>
<reference evidence="3 4" key="2">
    <citation type="submission" date="2021-01" db="EMBL/GenBank/DDBJ databases">
        <title>Genomic Encyclopedia of Type Strains, Phase IV (KMG-IV): sequencing the most valuable type-strain genomes for metagenomic binning, comparative biology and taxonomic classification.</title>
        <authorList>
            <person name="Goeker M."/>
        </authorList>
    </citation>
    <scope>NUCLEOTIDE SEQUENCE [LARGE SCALE GENOMIC DNA]</scope>
    <source>
        <strain evidence="3 4">DSM 6130</strain>
    </source>
</reference>
<evidence type="ECO:0000313" key="2">
    <source>
        <dbReference type="EMBL" id="GLK55478.1"/>
    </source>
</evidence>
<proteinExistence type="predicted"/>
<comment type="caution">
    <text evidence="2">The sequence shown here is derived from an EMBL/GenBank/DDBJ whole genome shotgun (WGS) entry which is preliminary data.</text>
</comment>
<feature type="transmembrane region" description="Helical" evidence="1">
    <location>
        <begin position="102"/>
        <end position="121"/>
    </location>
</feature>
<dbReference type="Proteomes" id="UP000758856">
    <property type="component" value="Unassembled WGS sequence"/>
</dbReference>
<reference evidence="2" key="3">
    <citation type="submission" date="2023-01" db="EMBL/GenBank/DDBJ databases">
        <authorList>
            <person name="Sun Q."/>
            <person name="Evtushenko L."/>
        </authorList>
    </citation>
    <scope>NUCLEOTIDE SEQUENCE</scope>
    <source>
        <strain evidence="2">VKM B-1606</strain>
    </source>
</reference>
<keyword evidence="1" id="KW-1133">Transmembrane helix</keyword>
<accession>A0A9W6ISP2</accession>
<evidence type="ECO:0000256" key="1">
    <source>
        <dbReference type="SAM" id="Phobius"/>
    </source>
</evidence>
<dbReference type="EMBL" id="JAFBCY010000001">
    <property type="protein sequence ID" value="MBM7850186.1"/>
    <property type="molecule type" value="Genomic_DNA"/>
</dbReference>
<feature type="transmembrane region" description="Helical" evidence="1">
    <location>
        <begin position="12"/>
        <end position="36"/>
    </location>
</feature>
<sequence>MNSAAERWAFRAVVALAGLVPVGAGFYGVLAGAAAFDGAPSLGLDSHVRYLSGLLLGIGVAFWTTLGRPESYGPRYRLLTAVVVAGGLARLYGAVLDGPPPAPMLFGLAMELVVTPAVCWWQARIADRTE</sequence>
<dbReference type="AlphaFoldDB" id="A0A9W6ISP2"/>
<gene>
    <name evidence="2" type="ORF">GCM10008170_14970</name>
    <name evidence="3" type="ORF">JOD31_000398</name>
</gene>
<feature type="transmembrane region" description="Helical" evidence="1">
    <location>
        <begin position="78"/>
        <end position="96"/>
    </location>
</feature>
<evidence type="ECO:0000313" key="4">
    <source>
        <dbReference type="Proteomes" id="UP000758856"/>
    </source>
</evidence>
<dbReference type="Proteomes" id="UP001143400">
    <property type="component" value="Unassembled WGS sequence"/>
</dbReference>
<keyword evidence="1" id="KW-0472">Membrane</keyword>
<dbReference type="RefSeq" id="WP_204948639.1">
    <property type="nucleotide sequence ID" value="NZ_BSFF01000002.1"/>
</dbReference>
<reference evidence="2" key="1">
    <citation type="journal article" date="2014" name="Int. J. Syst. Evol. Microbiol.">
        <title>Complete genome sequence of Corynebacterium casei LMG S-19264T (=DSM 44701T), isolated from a smear-ripened cheese.</title>
        <authorList>
            <consortium name="US DOE Joint Genome Institute (JGI-PGF)"/>
            <person name="Walter F."/>
            <person name="Albersmeier A."/>
            <person name="Kalinowski J."/>
            <person name="Ruckert C."/>
        </authorList>
    </citation>
    <scope>NUCLEOTIDE SEQUENCE</scope>
    <source>
        <strain evidence="2">VKM B-1606</strain>
    </source>
</reference>
<evidence type="ECO:0000313" key="5">
    <source>
        <dbReference type="Proteomes" id="UP001143400"/>
    </source>
</evidence>
<feature type="transmembrane region" description="Helical" evidence="1">
    <location>
        <begin position="48"/>
        <end position="66"/>
    </location>
</feature>